<organism evidence="1">
    <name type="scientific">marine sediment metagenome</name>
    <dbReference type="NCBI Taxonomy" id="412755"/>
    <lineage>
        <taxon>unclassified sequences</taxon>
        <taxon>metagenomes</taxon>
        <taxon>ecological metagenomes</taxon>
    </lineage>
</organism>
<feature type="non-terminal residue" evidence="1">
    <location>
        <position position="133"/>
    </location>
</feature>
<dbReference type="EMBL" id="BARW01034753">
    <property type="protein sequence ID" value="GAJ09735.1"/>
    <property type="molecule type" value="Genomic_DNA"/>
</dbReference>
<sequence>MNDREEFIDDMAYTAMVIDHCGSNISSVSLLLVSKDFRLGMENAELFVEKDHTDEVLARVEEFKPFWQQIEEITRAPVKPEPQLIFECRKCELFKGCLGKDIDNHVFDIPRLSHSKFDGLIESGIVHIEAIPD</sequence>
<comment type="caution">
    <text evidence="1">The sequence shown here is derived from an EMBL/GenBank/DDBJ whole genome shotgun (WGS) entry which is preliminary data.</text>
</comment>
<evidence type="ECO:0008006" key="2">
    <source>
        <dbReference type="Google" id="ProtNLM"/>
    </source>
</evidence>
<name>X1VMH8_9ZZZZ</name>
<dbReference type="AlphaFoldDB" id="X1VMH8"/>
<gene>
    <name evidence="1" type="ORF">S12H4_54375</name>
</gene>
<proteinExistence type="predicted"/>
<reference evidence="1" key="1">
    <citation type="journal article" date="2014" name="Front. Microbiol.">
        <title>High frequency of phylogenetically diverse reductive dehalogenase-homologous genes in deep subseafloor sedimentary metagenomes.</title>
        <authorList>
            <person name="Kawai M."/>
            <person name="Futagami T."/>
            <person name="Toyoda A."/>
            <person name="Takaki Y."/>
            <person name="Nishi S."/>
            <person name="Hori S."/>
            <person name="Arai W."/>
            <person name="Tsubouchi T."/>
            <person name="Morono Y."/>
            <person name="Uchiyama I."/>
            <person name="Ito T."/>
            <person name="Fujiyama A."/>
            <person name="Inagaki F."/>
            <person name="Takami H."/>
        </authorList>
    </citation>
    <scope>NUCLEOTIDE SEQUENCE</scope>
    <source>
        <strain evidence="1">Expedition CK06-06</strain>
    </source>
</reference>
<accession>X1VMH8</accession>
<protein>
    <recommendedName>
        <fullName evidence="2">DUF83 domain-containing protein</fullName>
    </recommendedName>
</protein>
<evidence type="ECO:0000313" key="1">
    <source>
        <dbReference type="EMBL" id="GAJ09735.1"/>
    </source>
</evidence>